<evidence type="ECO:0000256" key="2">
    <source>
        <dbReference type="ARBA" id="ARBA00022803"/>
    </source>
</evidence>
<feature type="compositionally biased region" description="Low complexity" evidence="4">
    <location>
        <begin position="583"/>
        <end position="594"/>
    </location>
</feature>
<feature type="region of interest" description="Disordered" evidence="4">
    <location>
        <begin position="1232"/>
        <end position="1260"/>
    </location>
</feature>
<evidence type="ECO:0008006" key="7">
    <source>
        <dbReference type="Google" id="ProtNLM"/>
    </source>
</evidence>
<feature type="repeat" description="TPR" evidence="3">
    <location>
        <begin position="1149"/>
        <end position="1182"/>
    </location>
</feature>
<dbReference type="AlphaFoldDB" id="B8CF57"/>
<dbReference type="InterPro" id="IPR011990">
    <property type="entry name" value="TPR-like_helical_dom_sf"/>
</dbReference>
<feature type="repeat" description="TPR" evidence="3">
    <location>
        <begin position="831"/>
        <end position="864"/>
    </location>
</feature>
<feature type="compositionally biased region" description="Low complexity" evidence="4">
    <location>
        <begin position="519"/>
        <end position="536"/>
    </location>
</feature>
<dbReference type="Pfam" id="PF13374">
    <property type="entry name" value="TPR_10"/>
    <property type="match status" value="1"/>
</dbReference>
<keyword evidence="1" id="KW-0677">Repeat</keyword>
<dbReference type="RefSeq" id="XP_002294662.1">
    <property type="nucleotide sequence ID" value="XM_002294626.1"/>
</dbReference>
<feature type="compositionally biased region" description="Acidic residues" evidence="4">
    <location>
        <begin position="541"/>
        <end position="550"/>
    </location>
</feature>
<dbReference type="InParanoid" id="B8CF57"/>
<keyword evidence="2 3" id="KW-0802">TPR repeat</keyword>
<dbReference type="EMBL" id="CM000652">
    <property type="protein sequence ID" value="EED88022.1"/>
    <property type="molecule type" value="Genomic_DNA"/>
</dbReference>
<dbReference type="Proteomes" id="UP000001449">
    <property type="component" value="Chromosome 20"/>
</dbReference>
<reference evidence="5 6" key="2">
    <citation type="journal article" date="2008" name="Nature">
        <title>The Phaeodactylum genome reveals the evolutionary history of diatom genomes.</title>
        <authorList>
            <person name="Bowler C."/>
            <person name="Allen A.E."/>
            <person name="Badger J.H."/>
            <person name="Grimwood J."/>
            <person name="Jabbari K."/>
            <person name="Kuo A."/>
            <person name="Maheswari U."/>
            <person name="Martens C."/>
            <person name="Maumus F."/>
            <person name="Otillar R.P."/>
            <person name="Rayko E."/>
            <person name="Salamov A."/>
            <person name="Vandepoele K."/>
            <person name="Beszteri B."/>
            <person name="Gruber A."/>
            <person name="Heijde M."/>
            <person name="Katinka M."/>
            <person name="Mock T."/>
            <person name="Valentin K."/>
            <person name="Verret F."/>
            <person name="Berges J.A."/>
            <person name="Brownlee C."/>
            <person name="Cadoret J.P."/>
            <person name="Chiovitti A."/>
            <person name="Choi C.J."/>
            <person name="Coesel S."/>
            <person name="De Martino A."/>
            <person name="Detter J.C."/>
            <person name="Durkin C."/>
            <person name="Falciatore A."/>
            <person name="Fournet J."/>
            <person name="Haruta M."/>
            <person name="Huysman M.J."/>
            <person name="Jenkins B.D."/>
            <person name="Jiroutova K."/>
            <person name="Jorgensen R.E."/>
            <person name="Joubert Y."/>
            <person name="Kaplan A."/>
            <person name="Kroger N."/>
            <person name="Kroth P.G."/>
            <person name="La Roche J."/>
            <person name="Lindquist E."/>
            <person name="Lommer M."/>
            <person name="Martin-Jezequel V."/>
            <person name="Lopez P.J."/>
            <person name="Lucas S."/>
            <person name="Mangogna M."/>
            <person name="McGinnis K."/>
            <person name="Medlin L.K."/>
            <person name="Montsant A."/>
            <person name="Oudot-Le Secq M.P."/>
            <person name="Napoli C."/>
            <person name="Obornik M."/>
            <person name="Parker M.S."/>
            <person name="Petit J.L."/>
            <person name="Porcel B.M."/>
            <person name="Poulsen N."/>
            <person name="Robison M."/>
            <person name="Rychlewski L."/>
            <person name="Rynearson T.A."/>
            <person name="Schmutz J."/>
            <person name="Shapiro H."/>
            <person name="Siaut M."/>
            <person name="Stanley M."/>
            <person name="Sussman M.R."/>
            <person name="Taylor A.R."/>
            <person name="Vardi A."/>
            <person name="von Dassow P."/>
            <person name="Vyverman W."/>
            <person name="Willis A."/>
            <person name="Wyrwicz L.S."/>
            <person name="Rokhsar D.S."/>
            <person name="Weissenbach J."/>
            <person name="Armbrust E.V."/>
            <person name="Green B.R."/>
            <person name="Van de Peer Y."/>
            <person name="Grigoriev I.V."/>
        </authorList>
    </citation>
    <scope>NUCLEOTIDE SEQUENCE [LARGE SCALE GENOMIC DNA]</scope>
    <source>
        <strain evidence="5 6">CCMP1335</strain>
    </source>
</reference>
<dbReference type="eggNOG" id="ENOG502SX02">
    <property type="taxonomic scope" value="Eukaryota"/>
</dbReference>
<evidence type="ECO:0000256" key="3">
    <source>
        <dbReference type="PROSITE-ProRule" id="PRU00339"/>
    </source>
</evidence>
<dbReference type="GeneID" id="7447792"/>
<proteinExistence type="predicted"/>
<dbReference type="Gene3D" id="1.25.40.10">
    <property type="entry name" value="Tetratricopeptide repeat domain"/>
    <property type="match status" value="3"/>
</dbReference>
<organism evidence="5 6">
    <name type="scientific">Thalassiosira pseudonana</name>
    <name type="common">Marine diatom</name>
    <name type="synonym">Cyclotella nana</name>
    <dbReference type="NCBI Taxonomy" id="35128"/>
    <lineage>
        <taxon>Eukaryota</taxon>
        <taxon>Sar</taxon>
        <taxon>Stramenopiles</taxon>
        <taxon>Ochrophyta</taxon>
        <taxon>Bacillariophyta</taxon>
        <taxon>Coscinodiscophyceae</taxon>
        <taxon>Thalassiosirophycidae</taxon>
        <taxon>Thalassiosirales</taxon>
        <taxon>Thalassiosiraceae</taxon>
        <taxon>Thalassiosira</taxon>
    </lineage>
</organism>
<dbReference type="SUPFAM" id="SSF48452">
    <property type="entry name" value="TPR-like"/>
    <property type="match status" value="2"/>
</dbReference>
<reference evidence="5 6" key="1">
    <citation type="journal article" date="2004" name="Science">
        <title>The genome of the diatom Thalassiosira pseudonana: ecology, evolution, and metabolism.</title>
        <authorList>
            <person name="Armbrust E.V."/>
            <person name="Berges J.A."/>
            <person name="Bowler C."/>
            <person name="Green B.R."/>
            <person name="Martinez D."/>
            <person name="Putnam N.H."/>
            <person name="Zhou S."/>
            <person name="Allen A.E."/>
            <person name="Apt K.E."/>
            <person name="Bechner M."/>
            <person name="Brzezinski M.A."/>
            <person name="Chaal B.K."/>
            <person name="Chiovitti A."/>
            <person name="Davis A.K."/>
            <person name="Demarest M.S."/>
            <person name="Detter J.C."/>
            <person name="Glavina T."/>
            <person name="Goodstein D."/>
            <person name="Hadi M.Z."/>
            <person name="Hellsten U."/>
            <person name="Hildebrand M."/>
            <person name="Jenkins B.D."/>
            <person name="Jurka J."/>
            <person name="Kapitonov V.V."/>
            <person name="Kroger N."/>
            <person name="Lau W.W."/>
            <person name="Lane T.W."/>
            <person name="Larimer F.W."/>
            <person name="Lippmeier J.C."/>
            <person name="Lucas S."/>
            <person name="Medina M."/>
            <person name="Montsant A."/>
            <person name="Obornik M."/>
            <person name="Parker M.S."/>
            <person name="Palenik B."/>
            <person name="Pazour G.J."/>
            <person name="Richardson P.M."/>
            <person name="Rynearson T.A."/>
            <person name="Saito M.A."/>
            <person name="Schwartz D.C."/>
            <person name="Thamatrakoln K."/>
            <person name="Valentin K."/>
            <person name="Vardi A."/>
            <person name="Wilkerson F.P."/>
            <person name="Rokhsar D.S."/>
        </authorList>
    </citation>
    <scope>NUCLEOTIDE SEQUENCE [LARGE SCALE GENOMIC DNA]</scope>
    <source>
        <strain evidence="5 6">CCMP1335</strain>
    </source>
</reference>
<feature type="compositionally biased region" description="Polar residues" evidence="4">
    <location>
        <begin position="381"/>
        <end position="405"/>
    </location>
</feature>
<feature type="region of interest" description="Disordered" evidence="4">
    <location>
        <begin position="310"/>
        <end position="329"/>
    </location>
</feature>
<feature type="region of interest" description="Disordered" evidence="4">
    <location>
        <begin position="359"/>
        <end position="405"/>
    </location>
</feature>
<dbReference type="KEGG" id="tps:THAPSDRAFT_25678"/>
<name>B8CF57_THAPS</name>
<dbReference type="HOGENOM" id="CLU_264973_0_0_1"/>
<dbReference type="Pfam" id="PF13424">
    <property type="entry name" value="TPR_12"/>
    <property type="match status" value="1"/>
</dbReference>
<dbReference type="PANTHER" id="PTHR45641">
    <property type="entry name" value="TETRATRICOPEPTIDE REPEAT PROTEIN (AFU_ORTHOLOGUE AFUA_6G03870)"/>
    <property type="match status" value="1"/>
</dbReference>
<feature type="compositionally biased region" description="Low complexity" evidence="4">
    <location>
        <begin position="364"/>
        <end position="375"/>
    </location>
</feature>
<dbReference type="PANTHER" id="PTHR45641:SF19">
    <property type="entry name" value="NEPHROCYSTIN-3"/>
    <property type="match status" value="1"/>
</dbReference>
<evidence type="ECO:0000313" key="6">
    <source>
        <dbReference type="Proteomes" id="UP000001449"/>
    </source>
</evidence>
<feature type="compositionally biased region" description="Polar residues" evidence="4">
    <location>
        <begin position="245"/>
        <end position="264"/>
    </location>
</feature>
<evidence type="ECO:0000256" key="1">
    <source>
        <dbReference type="ARBA" id="ARBA00022737"/>
    </source>
</evidence>
<dbReference type="InterPro" id="IPR019734">
    <property type="entry name" value="TPR_rpt"/>
</dbReference>
<feature type="region of interest" description="Disordered" evidence="4">
    <location>
        <begin position="518"/>
        <end position="594"/>
    </location>
</feature>
<evidence type="ECO:0000313" key="5">
    <source>
        <dbReference type="EMBL" id="EED88022.1"/>
    </source>
</evidence>
<evidence type="ECO:0000256" key="4">
    <source>
        <dbReference type="SAM" id="MobiDB-lite"/>
    </source>
</evidence>
<protein>
    <recommendedName>
        <fullName evidence="7">MalT-like TPR region domain-containing protein</fullName>
    </recommendedName>
</protein>
<dbReference type="SMART" id="SM00028">
    <property type="entry name" value="TPR"/>
    <property type="match status" value="7"/>
</dbReference>
<feature type="region of interest" description="Disordered" evidence="4">
    <location>
        <begin position="245"/>
        <end position="273"/>
    </location>
</feature>
<accession>B8CF57</accession>
<sequence length="1260" mass="139099">MNQQQNLFVKRGTGTVDSASYSRRNAEEEEVQFFDSVFDIPPRPFRKFRTVSAEESKMEEEFNSFVVEVGRRLSSNRYNSPCQTQLKLNVHENDFEPLQRTISGTPGAGFVSDVPNDDEFCNFIRMNIDDPFDDSRKTPSRLTERRSTAFCQEVDSHCHRRHRRSARPLLSQGDTNLSPWPSLRDTRGTADRPCPTSSSNKNMNANKQQARPTDGQEVAKKEDSPNFNTLLHQFGGSARTIKLSTNSNRSQQGQRELLGQSSSQKARRSVSYRSSSASANALVAHASSATSGGTGDFVTAKNTANVHFANNNAGEAPSKSGASSSEQGKLPYLGGTTVADASSSSKKYIQTRNNAINTVNGTVNKSNNSSSHNNSIKYDKQSTNSRQSSTATTNNHKPSSMIQPKSQQRLILEQVAAQYFLNNHAMSGGESVSSGRSANYGGRNGGEKYVGVLDYGDDAHNGGAGVTTPVDHPANGGIGIIEEEDGVSRSSSHISIGAPLLGLKETDENRNVLLEFLDGTSGSSGSRVASAASSVVKEQDVDKDDDDDDTEVGHIGDYVTEEGEGGSDSNVTGSAGEVGGADVTTTSNSSTNVNTVPSSLLNTSISSFDSKDITHETNIDRILEVASDYLSLGQNELALQAYRRAMKCAYANVITVKQQLMQVKQQQIRQQLEETEMEEADLREYVEATDVDLTKQQEREFELLLLQVASRVADIHNNMGVVHEMNRQFQKAQTSYRDALDVYHNTCRRFEQTGDPDVDRTHRNVDRMTLACNSEKERKALHEKAARMVKRVEKEKHFASRKNLLSDAVSTLQQALELEGQTIGETHPVAASTLTQMGKYHYEMREFDSAVMDLRQAMTILRNALGPNHPQVGKTILLLASVYERQGLNISPQGKSKDDAELELYVDALEPLKATLSDAHPEVGFLYVKIGHLYSMKGDRNLAILAYKAALKAYGEPSSVVSGKIHPEVVSIWARLTQHLMEIKLWNEVVVSGQRALYLLRRAKSTLFRDAQLSTSSSEDAKSASRSKKSQIQLSSATYYNALFTTLQCLGQAHTSLSQLPLAKEACFESLQLAWEMALATNSNSNTKELLKAKNQAVSASILQVIRALKRLGKVYLLQKHYNDALQCFLPSLQLLRSSKEMESTLDAASVLGSLGFLYLRMEKFMEASNFLKECLRLYQRNGVDQNDREFRKVEAWFNMAEAKEKESDSAPPSFLEIPTIVFNGEDNDDFGRKSSHMPMINESSPRSSGRKTGIGHYEL</sequence>
<dbReference type="PROSITE" id="PS50005">
    <property type="entry name" value="TPR"/>
    <property type="match status" value="3"/>
</dbReference>
<keyword evidence="6" id="KW-1185">Reference proteome</keyword>
<dbReference type="PaxDb" id="35128-Thaps25678"/>
<feature type="compositionally biased region" description="Polar residues" evidence="4">
    <location>
        <begin position="195"/>
        <end position="211"/>
    </location>
</feature>
<feature type="repeat" description="TPR" evidence="3">
    <location>
        <begin position="1106"/>
        <end position="1139"/>
    </location>
</feature>
<feature type="region of interest" description="Disordered" evidence="4">
    <location>
        <begin position="154"/>
        <end position="231"/>
    </location>
</feature>
<gene>
    <name evidence="5" type="ORF">THAPSDRAFT_25678</name>
</gene>
<dbReference type="STRING" id="35128.B8CF57"/>